<evidence type="ECO:0000256" key="7">
    <source>
        <dbReference type="RuleBase" id="RU003346"/>
    </source>
</evidence>
<dbReference type="Pfam" id="PF00083">
    <property type="entry name" value="Sugar_tr"/>
    <property type="match status" value="1"/>
</dbReference>
<dbReference type="InterPro" id="IPR020846">
    <property type="entry name" value="MFS_dom"/>
</dbReference>
<feature type="transmembrane region" description="Helical" evidence="8">
    <location>
        <begin position="138"/>
        <end position="157"/>
    </location>
</feature>
<feature type="transmembrane region" description="Helical" evidence="8">
    <location>
        <begin position="338"/>
        <end position="358"/>
    </location>
</feature>
<evidence type="ECO:0000256" key="3">
    <source>
        <dbReference type="ARBA" id="ARBA00022448"/>
    </source>
</evidence>
<dbReference type="SUPFAM" id="SSF103473">
    <property type="entry name" value="MFS general substrate transporter"/>
    <property type="match status" value="1"/>
</dbReference>
<evidence type="ECO:0000256" key="1">
    <source>
        <dbReference type="ARBA" id="ARBA00004141"/>
    </source>
</evidence>
<comment type="subcellular location">
    <subcellularLocation>
        <location evidence="1">Membrane</location>
        <topology evidence="1">Multi-pass membrane protein</topology>
    </subcellularLocation>
</comment>
<sequence>MLETTPNKVVDAATHIEVTAKTNSPATDPSLKDLAITLDSDELRDQMAAQVKATRLKFTSSASLQMFFFLFVAYCNSWGTGFDSSLMGAMNSNSRWHKDLKVPLTGGYLGIVTSIYTIGNLSGSFIAGPAFDRYGRRWGMFGGAIVVIIGAIAMATAQTSGAYPSTDMAGRFLAGFGVAIVRSAGPAFVTEIAPLQWRGPATLLYNSLWLIGAILASSIAYASGPMKSSPSWRLPLILQVVPSTIVVVFSLFLPESPRWLVANDRYEEARKLLEASDKRWYDYSELFNSKSSRYRTFLVVSMACIGQWGGSNLTGYYQANILRSIGITTQSHLLVFNLAYYVAALGGATVGSLVCDLVGRRKLLMFGCLSMCCCLIGLIGLTSQYHKGQPEVISNLTIAFIFFVGIFHSGGINPLVVAYPVECMHTNTRAKGMGLNNFSLNVAEFVNTYGAPIGLKKIGWRIYIIYAVWNLIQTAWIYFFFVETRGRTLEELDSIFEAKNPVKESLKKSHTVGAVSAEDIKSLMVSRAQLISTLNRVNLRFRL</sequence>
<comment type="similarity">
    <text evidence="2 7">Belongs to the major facilitator superfamily. Sugar transporter (TC 2.A.1.1) family.</text>
</comment>
<dbReference type="InterPro" id="IPR005828">
    <property type="entry name" value="MFS_sugar_transport-like"/>
</dbReference>
<feature type="transmembrane region" description="Helical" evidence="8">
    <location>
        <begin position="397"/>
        <end position="421"/>
    </location>
</feature>
<evidence type="ECO:0000256" key="2">
    <source>
        <dbReference type="ARBA" id="ARBA00010992"/>
    </source>
</evidence>
<evidence type="ECO:0000256" key="5">
    <source>
        <dbReference type="ARBA" id="ARBA00022989"/>
    </source>
</evidence>
<organism evidence="10 11">
    <name type="scientific">Hyaloscypha hepaticicola</name>
    <dbReference type="NCBI Taxonomy" id="2082293"/>
    <lineage>
        <taxon>Eukaryota</taxon>
        <taxon>Fungi</taxon>
        <taxon>Dikarya</taxon>
        <taxon>Ascomycota</taxon>
        <taxon>Pezizomycotina</taxon>
        <taxon>Leotiomycetes</taxon>
        <taxon>Helotiales</taxon>
        <taxon>Hyaloscyphaceae</taxon>
        <taxon>Hyaloscypha</taxon>
    </lineage>
</organism>
<feature type="transmembrane region" description="Helical" evidence="8">
    <location>
        <begin position="463"/>
        <end position="481"/>
    </location>
</feature>
<evidence type="ECO:0000313" key="11">
    <source>
        <dbReference type="Proteomes" id="UP000235672"/>
    </source>
</evidence>
<dbReference type="AlphaFoldDB" id="A0A2J6QE64"/>
<evidence type="ECO:0000313" key="10">
    <source>
        <dbReference type="EMBL" id="PMD24565.1"/>
    </source>
</evidence>
<keyword evidence="6 8" id="KW-0472">Membrane</keyword>
<feature type="transmembrane region" description="Helical" evidence="8">
    <location>
        <begin position="201"/>
        <end position="222"/>
    </location>
</feature>
<keyword evidence="11" id="KW-1185">Reference proteome</keyword>
<evidence type="ECO:0000256" key="6">
    <source>
        <dbReference type="ARBA" id="ARBA00023136"/>
    </source>
</evidence>
<dbReference type="InterPro" id="IPR036259">
    <property type="entry name" value="MFS_trans_sf"/>
</dbReference>
<name>A0A2J6QE64_9HELO</name>
<feature type="domain" description="Major facilitator superfamily (MFS) profile" evidence="9">
    <location>
        <begin position="69"/>
        <end position="485"/>
    </location>
</feature>
<dbReference type="PANTHER" id="PTHR48022">
    <property type="entry name" value="PLASTIDIC GLUCOSE TRANSPORTER 4"/>
    <property type="match status" value="1"/>
</dbReference>
<dbReference type="InterPro" id="IPR003663">
    <property type="entry name" value="Sugar/inositol_transpt"/>
</dbReference>
<evidence type="ECO:0000259" key="9">
    <source>
        <dbReference type="PROSITE" id="PS50850"/>
    </source>
</evidence>
<gene>
    <name evidence="10" type="ORF">NA56DRAFT_677616</name>
</gene>
<feature type="transmembrane region" description="Helical" evidence="8">
    <location>
        <begin position="169"/>
        <end position="189"/>
    </location>
</feature>
<dbReference type="InterPro" id="IPR050360">
    <property type="entry name" value="MFS_Sugar_Transporters"/>
</dbReference>
<dbReference type="PANTHER" id="PTHR48022:SF79">
    <property type="entry name" value="LACTOSE PERMEASE, PUTATIVE (AFU_ORTHOLOGUE AFUA_6G01860)-RELATED"/>
    <property type="match status" value="1"/>
</dbReference>
<dbReference type="GO" id="GO:0005351">
    <property type="term" value="F:carbohydrate:proton symporter activity"/>
    <property type="evidence" value="ECO:0007669"/>
    <property type="project" value="TreeGrafter"/>
</dbReference>
<dbReference type="OrthoDB" id="6133115at2759"/>
<keyword evidence="4 8" id="KW-0812">Transmembrane</keyword>
<reference evidence="10 11" key="1">
    <citation type="submission" date="2016-05" db="EMBL/GenBank/DDBJ databases">
        <title>A degradative enzymes factory behind the ericoid mycorrhizal symbiosis.</title>
        <authorList>
            <consortium name="DOE Joint Genome Institute"/>
            <person name="Martino E."/>
            <person name="Morin E."/>
            <person name="Grelet G."/>
            <person name="Kuo A."/>
            <person name="Kohler A."/>
            <person name="Daghino S."/>
            <person name="Barry K."/>
            <person name="Choi C."/>
            <person name="Cichocki N."/>
            <person name="Clum A."/>
            <person name="Copeland A."/>
            <person name="Hainaut M."/>
            <person name="Haridas S."/>
            <person name="Labutti K."/>
            <person name="Lindquist E."/>
            <person name="Lipzen A."/>
            <person name="Khouja H.-R."/>
            <person name="Murat C."/>
            <person name="Ohm R."/>
            <person name="Olson A."/>
            <person name="Spatafora J."/>
            <person name="Veneault-Fourrey C."/>
            <person name="Henrissat B."/>
            <person name="Grigoriev I."/>
            <person name="Martin F."/>
            <person name="Perotto S."/>
        </authorList>
    </citation>
    <scope>NUCLEOTIDE SEQUENCE [LARGE SCALE GENOMIC DNA]</scope>
    <source>
        <strain evidence="10 11">UAMH 7357</strain>
    </source>
</reference>
<protein>
    <recommendedName>
        <fullName evidence="9">Major facilitator superfamily (MFS) profile domain-containing protein</fullName>
    </recommendedName>
</protein>
<dbReference type="EMBL" id="KZ613472">
    <property type="protein sequence ID" value="PMD24565.1"/>
    <property type="molecule type" value="Genomic_DNA"/>
</dbReference>
<dbReference type="GO" id="GO:0016020">
    <property type="term" value="C:membrane"/>
    <property type="evidence" value="ECO:0007669"/>
    <property type="project" value="UniProtKB-SubCell"/>
</dbReference>
<keyword evidence="3 7" id="KW-0813">Transport</keyword>
<dbReference type="PROSITE" id="PS50850">
    <property type="entry name" value="MFS"/>
    <property type="match status" value="1"/>
</dbReference>
<feature type="transmembrane region" description="Helical" evidence="8">
    <location>
        <begin position="363"/>
        <end position="385"/>
    </location>
</feature>
<feature type="transmembrane region" description="Helical" evidence="8">
    <location>
        <begin position="297"/>
        <end position="318"/>
    </location>
</feature>
<dbReference type="Gene3D" id="1.20.1250.20">
    <property type="entry name" value="MFS general substrate transporter like domains"/>
    <property type="match status" value="2"/>
</dbReference>
<evidence type="ECO:0000256" key="8">
    <source>
        <dbReference type="SAM" id="Phobius"/>
    </source>
</evidence>
<dbReference type="Proteomes" id="UP000235672">
    <property type="component" value="Unassembled WGS sequence"/>
</dbReference>
<feature type="transmembrane region" description="Helical" evidence="8">
    <location>
        <begin position="62"/>
        <end position="82"/>
    </location>
</feature>
<accession>A0A2J6QE64</accession>
<keyword evidence="5 8" id="KW-1133">Transmembrane helix</keyword>
<evidence type="ECO:0000256" key="4">
    <source>
        <dbReference type="ARBA" id="ARBA00022692"/>
    </source>
</evidence>
<feature type="transmembrane region" description="Helical" evidence="8">
    <location>
        <begin position="102"/>
        <end position="126"/>
    </location>
</feature>
<feature type="transmembrane region" description="Helical" evidence="8">
    <location>
        <begin position="234"/>
        <end position="253"/>
    </location>
</feature>
<dbReference type="NCBIfam" id="TIGR00879">
    <property type="entry name" value="SP"/>
    <property type="match status" value="1"/>
</dbReference>
<proteinExistence type="inferred from homology"/>